<reference evidence="8 9" key="1">
    <citation type="submission" date="2019-01" db="EMBL/GenBank/DDBJ databases">
        <authorList>
            <person name="Ferrante I. M."/>
        </authorList>
    </citation>
    <scope>NUCLEOTIDE SEQUENCE [LARGE SCALE GENOMIC DNA]</scope>
    <source>
        <strain evidence="8 9">B856</strain>
    </source>
</reference>
<dbReference type="Proteomes" id="UP000291116">
    <property type="component" value="Unassembled WGS sequence"/>
</dbReference>
<keyword evidence="3" id="KW-0812">Transmembrane</keyword>
<protein>
    <submittedName>
        <fullName evidence="8">Uncharacterized protein</fullName>
    </submittedName>
</protein>
<gene>
    <name evidence="8" type="ORF">PSNMU_V1.4_AUG-EV-PASAV3_0020940</name>
</gene>
<keyword evidence="4" id="KW-1133">Transmembrane helix</keyword>
<name>A0A448YZZ1_9STRA</name>
<feature type="compositionally biased region" description="Basic and acidic residues" evidence="7">
    <location>
        <begin position="95"/>
        <end position="108"/>
    </location>
</feature>
<evidence type="ECO:0000313" key="9">
    <source>
        <dbReference type="Proteomes" id="UP000291116"/>
    </source>
</evidence>
<dbReference type="Pfam" id="PF04117">
    <property type="entry name" value="Mpv17_PMP22"/>
    <property type="match status" value="1"/>
</dbReference>
<keyword evidence="9" id="KW-1185">Reference proteome</keyword>
<evidence type="ECO:0000256" key="4">
    <source>
        <dbReference type="ARBA" id="ARBA00022989"/>
    </source>
</evidence>
<dbReference type="GO" id="GO:0016020">
    <property type="term" value="C:membrane"/>
    <property type="evidence" value="ECO:0007669"/>
    <property type="project" value="UniProtKB-SubCell"/>
</dbReference>
<evidence type="ECO:0000256" key="3">
    <source>
        <dbReference type="ARBA" id="ARBA00022692"/>
    </source>
</evidence>
<proteinExistence type="inferred from homology"/>
<organism evidence="8 9">
    <name type="scientific">Pseudo-nitzschia multistriata</name>
    <dbReference type="NCBI Taxonomy" id="183589"/>
    <lineage>
        <taxon>Eukaryota</taxon>
        <taxon>Sar</taxon>
        <taxon>Stramenopiles</taxon>
        <taxon>Ochrophyta</taxon>
        <taxon>Bacillariophyta</taxon>
        <taxon>Bacillariophyceae</taxon>
        <taxon>Bacillariophycidae</taxon>
        <taxon>Bacillariales</taxon>
        <taxon>Bacillariaceae</taxon>
        <taxon>Pseudo-nitzschia</taxon>
    </lineage>
</organism>
<accession>A0A448YZZ1</accession>
<feature type="region of interest" description="Disordered" evidence="7">
    <location>
        <begin position="95"/>
        <end position="115"/>
    </location>
</feature>
<dbReference type="EMBL" id="CAACVS010000057">
    <property type="protein sequence ID" value="VEU35361.1"/>
    <property type="molecule type" value="Genomic_DNA"/>
</dbReference>
<dbReference type="OrthoDB" id="196537at2759"/>
<dbReference type="PANTHER" id="PTHR11266">
    <property type="entry name" value="PEROXISOMAL MEMBRANE PROTEIN 2, PXMP2 MPV17"/>
    <property type="match status" value="1"/>
</dbReference>
<comment type="subcellular location">
    <subcellularLocation>
        <location evidence="1">Membrane</location>
        <topology evidence="1">Multi-pass membrane protein</topology>
    </subcellularLocation>
</comment>
<evidence type="ECO:0000256" key="7">
    <source>
        <dbReference type="SAM" id="MobiDB-lite"/>
    </source>
</evidence>
<evidence type="ECO:0000256" key="6">
    <source>
        <dbReference type="RuleBase" id="RU363053"/>
    </source>
</evidence>
<dbReference type="PANTHER" id="PTHR11266:SF80">
    <property type="entry name" value="PEROXISOMAL MEMBRANE PROTEIN 2"/>
    <property type="match status" value="1"/>
</dbReference>
<dbReference type="InterPro" id="IPR007248">
    <property type="entry name" value="Mpv17_PMP22"/>
</dbReference>
<dbReference type="PROSITE" id="PS51257">
    <property type="entry name" value="PROKAR_LIPOPROTEIN"/>
    <property type="match status" value="1"/>
</dbReference>
<comment type="similarity">
    <text evidence="2 6">Belongs to the peroxisomal membrane protein PXMP2/4 family.</text>
</comment>
<evidence type="ECO:0000313" key="8">
    <source>
        <dbReference type="EMBL" id="VEU35361.1"/>
    </source>
</evidence>
<sequence length="262" mass="29069">MEPNRSIMERRSLALGCRSALPPLVAMAVAWYACSPSPGGGENQAAALARWSFWLAAEASKRYMEVLEDWPVATKALTTGVIQLMGDGMAQWFEQRGERAETKTETKTETPGNRRRYDSRRGASLFAEGLLLSGPLLHYCYESMEEAWPTSTVDAAPRPLATLCHVFVNDYFIDSAYIAFSIAFTAIGEGHTMGEVGEIFSKDYWDTLKASWATSACLLPLEIYCFGFLSLSLRVLAMNFVDLLWGAVVSFYSHRSRREAAG</sequence>
<evidence type="ECO:0000256" key="5">
    <source>
        <dbReference type="ARBA" id="ARBA00023136"/>
    </source>
</evidence>
<keyword evidence="5" id="KW-0472">Membrane</keyword>
<dbReference type="GO" id="GO:0005737">
    <property type="term" value="C:cytoplasm"/>
    <property type="evidence" value="ECO:0007669"/>
    <property type="project" value="TreeGrafter"/>
</dbReference>
<evidence type="ECO:0000256" key="1">
    <source>
        <dbReference type="ARBA" id="ARBA00004141"/>
    </source>
</evidence>
<dbReference type="AlphaFoldDB" id="A0A448YZZ1"/>
<evidence type="ECO:0000256" key="2">
    <source>
        <dbReference type="ARBA" id="ARBA00006824"/>
    </source>
</evidence>